<dbReference type="GO" id="GO:0005524">
    <property type="term" value="F:ATP binding"/>
    <property type="evidence" value="ECO:0007669"/>
    <property type="project" value="UniProtKB-UniRule"/>
</dbReference>
<dbReference type="InterPro" id="IPR018483">
    <property type="entry name" value="Carb_kinase_FGGY_CS"/>
</dbReference>
<feature type="binding site" evidence="9">
    <location>
        <position position="54"/>
    </location>
    <ligand>
        <name>ADP</name>
        <dbReference type="ChEBI" id="CHEBI:456216"/>
    </ligand>
</feature>
<dbReference type="FunFam" id="3.30.420.40:FF:000008">
    <property type="entry name" value="Glycerol kinase"/>
    <property type="match status" value="1"/>
</dbReference>
<dbReference type="HAMAP" id="MF_00186">
    <property type="entry name" value="Glycerol_kin"/>
    <property type="match status" value="1"/>
</dbReference>
<dbReference type="InterPro" id="IPR000577">
    <property type="entry name" value="Carb_kinase_FGGY"/>
</dbReference>
<feature type="binding site" evidence="9">
    <location>
        <position position="58"/>
    </location>
    <ligand>
        <name>ADP</name>
        <dbReference type="ChEBI" id="CHEBI:456216"/>
    </ligand>
</feature>
<dbReference type="Pfam" id="PF02782">
    <property type="entry name" value="FGGY_C"/>
    <property type="match status" value="1"/>
</dbReference>
<keyword evidence="5 9" id="KW-0418">Kinase</keyword>
<dbReference type="PIRSF" id="PIRSF000538">
    <property type="entry name" value="GlpK"/>
    <property type="match status" value="1"/>
</dbReference>
<gene>
    <name evidence="9" type="primary">glpK</name>
    <name evidence="13" type="ORF">HMPREF9194_00270</name>
</gene>
<evidence type="ECO:0000259" key="11">
    <source>
        <dbReference type="Pfam" id="PF00370"/>
    </source>
</evidence>
<evidence type="ECO:0000256" key="5">
    <source>
        <dbReference type="ARBA" id="ARBA00022777"/>
    </source>
</evidence>
<evidence type="ECO:0000256" key="7">
    <source>
        <dbReference type="ARBA" id="ARBA00022840"/>
    </source>
</evidence>
<dbReference type="InterPro" id="IPR043129">
    <property type="entry name" value="ATPase_NBD"/>
</dbReference>
<evidence type="ECO:0000256" key="2">
    <source>
        <dbReference type="ARBA" id="ARBA00009156"/>
    </source>
</evidence>
<dbReference type="HOGENOM" id="CLU_009281_2_3_12"/>
<keyword evidence="14" id="KW-1185">Reference proteome</keyword>
<feature type="binding site" evidence="9">
    <location>
        <position position="290"/>
    </location>
    <ligand>
        <name>glycerol</name>
        <dbReference type="ChEBI" id="CHEBI:17754"/>
    </ligand>
</feature>
<dbReference type="GO" id="GO:0005829">
    <property type="term" value="C:cytosol"/>
    <property type="evidence" value="ECO:0007669"/>
    <property type="project" value="TreeGrafter"/>
</dbReference>
<feature type="binding site" evidence="9">
    <location>
        <position position="128"/>
    </location>
    <ligand>
        <name>sn-glycerol 3-phosphate</name>
        <dbReference type="ChEBI" id="CHEBI:57597"/>
    </ligand>
</feature>
<name>S3K434_TREMA</name>
<feature type="binding site" evidence="9">
    <location>
        <position position="129"/>
    </location>
    <ligand>
        <name>glycerol</name>
        <dbReference type="ChEBI" id="CHEBI:17754"/>
    </ligand>
</feature>
<dbReference type="PROSITE" id="PS00933">
    <property type="entry name" value="FGGY_KINASES_1"/>
    <property type="match status" value="1"/>
</dbReference>
<evidence type="ECO:0000256" key="10">
    <source>
        <dbReference type="RuleBase" id="RU003733"/>
    </source>
</evidence>
<dbReference type="GO" id="GO:0019563">
    <property type="term" value="P:glycerol catabolic process"/>
    <property type="evidence" value="ECO:0007669"/>
    <property type="project" value="UniProtKB-UniRule"/>
</dbReference>
<comment type="caution">
    <text evidence="9">Lacks conserved residue(s) required for the propagation of feature annotation.</text>
</comment>
<keyword evidence="4 9" id="KW-0547">Nucleotide-binding</keyword>
<evidence type="ECO:0000256" key="4">
    <source>
        <dbReference type="ARBA" id="ARBA00022741"/>
    </source>
</evidence>
<keyword evidence="3 9" id="KW-0808">Transferase</keyword>
<feature type="binding site" evidence="9">
    <location>
        <position position="311"/>
    </location>
    <ligand>
        <name>ATP</name>
        <dbReference type="ChEBI" id="CHEBI:30616"/>
    </ligand>
</feature>
<dbReference type="STRING" id="1125699.HMPREF9194_00270"/>
<protein>
    <recommendedName>
        <fullName evidence="9">Glycerol kinase</fullName>
        <ecNumber evidence="9">2.7.1.30</ecNumber>
    </recommendedName>
    <alternativeName>
        <fullName evidence="9">ATP:glycerol 3-phosphotransferase</fullName>
    </alternativeName>
    <alternativeName>
        <fullName evidence="9">Glycerokinase</fullName>
        <shortName evidence="9">GK</shortName>
    </alternativeName>
</protein>
<evidence type="ECO:0000256" key="6">
    <source>
        <dbReference type="ARBA" id="ARBA00022798"/>
    </source>
</evidence>
<dbReference type="Gene3D" id="3.30.420.40">
    <property type="match status" value="2"/>
</dbReference>
<evidence type="ECO:0000256" key="8">
    <source>
        <dbReference type="ARBA" id="ARBA00052101"/>
    </source>
</evidence>
<comment type="caution">
    <text evidence="13">The sequence shown here is derived from an EMBL/GenBank/DDBJ whole genome shotgun (WGS) entry which is preliminary data.</text>
</comment>
<comment type="catalytic activity">
    <reaction evidence="8 9">
        <text>glycerol + ATP = sn-glycerol 3-phosphate + ADP + H(+)</text>
        <dbReference type="Rhea" id="RHEA:21644"/>
        <dbReference type="ChEBI" id="CHEBI:15378"/>
        <dbReference type="ChEBI" id="CHEBI:17754"/>
        <dbReference type="ChEBI" id="CHEBI:30616"/>
        <dbReference type="ChEBI" id="CHEBI:57597"/>
        <dbReference type="ChEBI" id="CHEBI:456216"/>
        <dbReference type="EC" id="2.7.1.30"/>
    </reaction>
</comment>
<dbReference type="EC" id="2.7.1.30" evidence="9"/>
<dbReference type="Pfam" id="PF00370">
    <property type="entry name" value="FGGY_N"/>
    <property type="match status" value="1"/>
</dbReference>
<dbReference type="CDD" id="cd07786">
    <property type="entry name" value="FGGY_EcGK_like"/>
    <property type="match status" value="1"/>
</dbReference>
<evidence type="ECO:0000259" key="12">
    <source>
        <dbReference type="Pfam" id="PF02782"/>
    </source>
</evidence>
<organism evidence="13 14">
    <name type="scientific">Treponema maltophilum ATCC 51939</name>
    <dbReference type="NCBI Taxonomy" id="1125699"/>
    <lineage>
        <taxon>Bacteria</taxon>
        <taxon>Pseudomonadati</taxon>
        <taxon>Spirochaetota</taxon>
        <taxon>Spirochaetia</taxon>
        <taxon>Spirochaetales</taxon>
        <taxon>Treponemataceae</taxon>
        <taxon>Treponema</taxon>
    </lineage>
</organism>
<feature type="binding site" evidence="9">
    <location>
        <position position="354"/>
    </location>
    <ligand>
        <name>ADP</name>
        <dbReference type="ChEBI" id="CHEBI:456216"/>
    </ligand>
</feature>
<keyword evidence="7 9" id="KW-0067">ATP-binding</keyword>
<dbReference type="Proteomes" id="UP000014541">
    <property type="component" value="Unassembled WGS sequence"/>
</dbReference>
<dbReference type="InterPro" id="IPR018484">
    <property type="entry name" value="FGGY_N"/>
</dbReference>
<evidence type="ECO:0000256" key="9">
    <source>
        <dbReference type="HAMAP-Rule" id="MF_00186"/>
    </source>
</evidence>
<dbReference type="GO" id="GO:0006072">
    <property type="term" value="P:glycerol-3-phosphate metabolic process"/>
    <property type="evidence" value="ECO:0007669"/>
    <property type="project" value="InterPro"/>
</dbReference>
<dbReference type="PATRIC" id="fig|1125699.3.peg.274"/>
<feature type="binding site" evidence="9">
    <location>
        <position position="128"/>
    </location>
    <ligand>
        <name>glycerol</name>
        <dbReference type="ChEBI" id="CHEBI:17754"/>
    </ligand>
</feature>
<feature type="binding site" evidence="9">
    <location>
        <position position="455"/>
    </location>
    <ligand>
        <name>ADP</name>
        <dbReference type="ChEBI" id="CHEBI:456216"/>
    </ligand>
</feature>
<feature type="binding site" evidence="9">
    <location>
        <position position="354"/>
    </location>
    <ligand>
        <name>ATP</name>
        <dbReference type="ChEBI" id="CHEBI:30616"/>
    </ligand>
</feature>
<dbReference type="InterPro" id="IPR005999">
    <property type="entry name" value="Glycerol_kin"/>
</dbReference>
<feature type="binding site" evidence="9">
    <location>
        <position position="129"/>
    </location>
    <ligand>
        <name>sn-glycerol 3-phosphate</name>
        <dbReference type="ChEBI" id="CHEBI:57597"/>
    </ligand>
</feature>
<comment type="function">
    <text evidence="9">Key enzyme in the regulation of glycerol uptake and metabolism. Catalyzes the phosphorylation of glycerol to yield sn-glycerol 3-phosphate.</text>
</comment>
<evidence type="ECO:0000313" key="14">
    <source>
        <dbReference type="Proteomes" id="UP000014541"/>
    </source>
</evidence>
<dbReference type="PROSITE" id="PS00445">
    <property type="entry name" value="FGGY_KINASES_2"/>
    <property type="match status" value="1"/>
</dbReference>
<evidence type="ECO:0000256" key="3">
    <source>
        <dbReference type="ARBA" id="ARBA00022679"/>
    </source>
</evidence>
<feature type="binding site" evidence="9">
    <location>
        <position position="54"/>
    </location>
    <ligand>
        <name>sn-glycerol 3-phosphate</name>
        <dbReference type="ChEBI" id="CHEBI:57597"/>
    </ligand>
</feature>
<accession>S3K434</accession>
<feature type="binding site" evidence="9">
    <location>
        <position position="311"/>
    </location>
    <ligand>
        <name>ADP</name>
        <dbReference type="ChEBI" id="CHEBI:456216"/>
    </ligand>
</feature>
<feature type="binding site" evidence="9">
    <location>
        <position position="180"/>
    </location>
    <ligand>
        <name>sn-glycerol 3-phosphate</name>
        <dbReference type="ChEBI" id="CHEBI:57597"/>
    </ligand>
</feature>
<feature type="binding site" evidence="9">
    <location>
        <position position="55"/>
    </location>
    <ligand>
        <name>ATP</name>
        <dbReference type="ChEBI" id="CHEBI:30616"/>
    </ligand>
</feature>
<comment type="pathway">
    <text evidence="1 9">Polyol metabolism; glycerol degradation via glycerol kinase pathway; sn-glycerol 3-phosphate from glycerol: step 1/1.</text>
</comment>
<dbReference type="GO" id="GO:0004370">
    <property type="term" value="F:glycerol kinase activity"/>
    <property type="evidence" value="ECO:0007669"/>
    <property type="project" value="UniProtKB-UniRule"/>
</dbReference>
<feature type="binding site" evidence="9">
    <location>
        <position position="289"/>
    </location>
    <ligand>
        <name>sn-glycerol 3-phosphate</name>
        <dbReference type="ChEBI" id="CHEBI:57597"/>
    </ligand>
</feature>
<dbReference type="NCBIfam" id="TIGR01311">
    <property type="entry name" value="glycerol_kin"/>
    <property type="match status" value="1"/>
</dbReference>
<dbReference type="SUPFAM" id="SSF53067">
    <property type="entry name" value="Actin-like ATPase domain"/>
    <property type="match status" value="2"/>
</dbReference>
<evidence type="ECO:0000256" key="1">
    <source>
        <dbReference type="ARBA" id="ARBA00005190"/>
    </source>
</evidence>
<dbReference type="EMBL" id="ATFF01000002">
    <property type="protein sequence ID" value="EPF32275.1"/>
    <property type="molecule type" value="Genomic_DNA"/>
</dbReference>
<proteinExistence type="inferred from homology"/>
<feature type="domain" description="Carbohydrate kinase FGGY N-terminal" evidence="11">
    <location>
        <begin position="46"/>
        <end position="296"/>
    </location>
</feature>
<sequence>MHKVFLLNTIDYRFFTIPGFRIIKISNGTPLVKFFSCDTMDCMNDYILALDQGTTSSRAILYNADAQPLLSCNKEFTQYYPQPGWVEHDAEELFECQLAVMKETVQKAEQKFGIRASDIAAAGITNQRETVVLWDKATGKPVYRAVVWQCRRTAGLCEHLRKEGMNEVIREKTGLLLDAYFSATKIKWILDNVEGLRARAQNGEILAGTIDTWLIWKLSGGKRHVTDVTNASRTMLYNIYAGGWDKDLLNLLNIPLCMLPEVRNSSEVYCNTSEQVCGFSIPLASAVGDQQSALFGQGCFNKGDVKNTYGTGCFMLMNTGSVPVVSKNKLLTTIALGINDEVQYALEGSIFMGGATIKWLRDELELISSAPEIDRLAESVPDSNGVYIVPAFTGLGSPYWDMYARGTIIGLTRGVKKAHICRAVLEAICYQVKDVINCMAEDASQPVASLKVDGGASVSNIMLQFQADIMNTSVCRPKNVETTALGAAFLAGLAVGFWKNKDDILAHWQTDRLFTPHMSDEKREELYAGWKRAVDRSRGWIKK</sequence>
<feature type="domain" description="Carbohydrate kinase FGGY C-terminal" evidence="12">
    <location>
        <begin position="306"/>
        <end position="494"/>
    </location>
</feature>
<evidence type="ECO:0000313" key="13">
    <source>
        <dbReference type="EMBL" id="EPF32275.1"/>
    </source>
</evidence>
<dbReference type="NCBIfam" id="NF000756">
    <property type="entry name" value="PRK00047.1"/>
    <property type="match status" value="1"/>
</dbReference>
<feature type="binding site" evidence="9">
    <location>
        <position position="455"/>
    </location>
    <ligand>
        <name>ATP</name>
        <dbReference type="ChEBI" id="CHEBI:30616"/>
    </ligand>
</feature>
<feature type="binding site" evidence="9">
    <location>
        <position position="56"/>
    </location>
    <ligand>
        <name>ATP</name>
        <dbReference type="ChEBI" id="CHEBI:30616"/>
    </ligand>
</feature>
<dbReference type="FunFam" id="3.30.420.40:FF:000007">
    <property type="entry name" value="Glycerol kinase"/>
    <property type="match status" value="1"/>
</dbReference>
<dbReference type="PANTHER" id="PTHR10196:SF69">
    <property type="entry name" value="GLYCEROL KINASE"/>
    <property type="match status" value="1"/>
</dbReference>
<dbReference type="PANTHER" id="PTHR10196">
    <property type="entry name" value="SUGAR KINASE"/>
    <property type="match status" value="1"/>
</dbReference>
<reference evidence="13 14" key="1">
    <citation type="submission" date="2013-04" db="EMBL/GenBank/DDBJ databases">
        <title>The Genome Sequence of Treponema maltophilum ATCC 51939.</title>
        <authorList>
            <consortium name="The Broad Institute Genomics Platform"/>
            <person name="Earl A."/>
            <person name="Ward D."/>
            <person name="Feldgarden M."/>
            <person name="Gevers D."/>
            <person name="Leonetti C."/>
            <person name="Blanton J.M."/>
            <person name="Dewhirst F.E."/>
            <person name="Izard J."/>
            <person name="Walker B."/>
            <person name="Young S."/>
            <person name="Zeng Q."/>
            <person name="Gargeya S."/>
            <person name="Fitzgerald M."/>
            <person name="Haas B."/>
            <person name="Abouelleil A."/>
            <person name="Allen A.W."/>
            <person name="Alvarado L."/>
            <person name="Arachchi H.M."/>
            <person name="Berlin A.M."/>
            <person name="Chapman S.B."/>
            <person name="Gainer-Dewar J."/>
            <person name="Goldberg J."/>
            <person name="Griggs A."/>
            <person name="Gujja S."/>
            <person name="Hansen M."/>
            <person name="Howarth C."/>
            <person name="Imamovic A."/>
            <person name="Ireland A."/>
            <person name="Larimer J."/>
            <person name="McCowan C."/>
            <person name="Murphy C."/>
            <person name="Pearson M."/>
            <person name="Poon T.W."/>
            <person name="Priest M."/>
            <person name="Roberts A."/>
            <person name="Saif S."/>
            <person name="Shea T."/>
            <person name="Sisk P."/>
            <person name="Sykes S."/>
            <person name="Wortman J."/>
            <person name="Nusbaum C."/>
            <person name="Birren B."/>
        </authorList>
    </citation>
    <scope>NUCLEOTIDE SEQUENCE [LARGE SCALE GENOMIC DNA]</scope>
    <source>
        <strain evidence="13 14">ATCC 51939</strain>
    </source>
</reference>
<feature type="binding site" evidence="9">
    <location>
        <position position="54"/>
    </location>
    <ligand>
        <name>ATP</name>
        <dbReference type="ChEBI" id="CHEBI:30616"/>
    </ligand>
</feature>
<dbReference type="AlphaFoldDB" id="S3K434"/>
<keyword evidence="6 9" id="KW-0319">Glycerol metabolism</keyword>
<feature type="binding site" evidence="9">
    <location>
        <position position="289"/>
    </location>
    <ligand>
        <name>glycerol</name>
        <dbReference type="ChEBI" id="CHEBI:17754"/>
    </ligand>
</feature>
<feature type="binding site" evidence="9">
    <location>
        <position position="180"/>
    </location>
    <ligand>
        <name>glycerol</name>
        <dbReference type="ChEBI" id="CHEBI:17754"/>
    </ligand>
</feature>
<dbReference type="InterPro" id="IPR018485">
    <property type="entry name" value="FGGY_C"/>
</dbReference>
<comment type="similarity">
    <text evidence="2 9 10">Belongs to the FGGY kinase family.</text>
</comment>
<comment type="activity regulation">
    <text evidence="9">Inhibited by fructose 1,6-bisphosphate (FBP).</text>
</comment>
<dbReference type="eggNOG" id="COG0554">
    <property type="taxonomic scope" value="Bacteria"/>
</dbReference>
<dbReference type="UniPathway" id="UPA00618">
    <property type="reaction ID" value="UER00672"/>
</dbReference>